<accession>A0A2G1VQF2</accession>
<dbReference type="InterPro" id="IPR036907">
    <property type="entry name" value="5'-Nucleotdase_C_sf"/>
</dbReference>
<dbReference type="PROSITE" id="PS51257">
    <property type="entry name" value="PROKAR_LIPOPROTEIN"/>
    <property type="match status" value="1"/>
</dbReference>
<dbReference type="PANTHER" id="PTHR11575:SF24">
    <property type="entry name" value="5'-NUCLEOTIDASE"/>
    <property type="match status" value="1"/>
</dbReference>
<feature type="chain" id="PRO_5013854445" description="5'-Nucleotidase C-terminal domain-containing protein" evidence="1">
    <location>
        <begin position="19"/>
        <end position="249"/>
    </location>
</feature>
<reference evidence="3 4" key="1">
    <citation type="submission" date="2017-08" db="EMBL/GenBank/DDBJ databases">
        <title>The whole genome shortgun sequences of strain Leeuwenhoekiella nanhaiensis G18 from the South China Sea.</title>
        <authorList>
            <person name="Liu Q."/>
        </authorList>
    </citation>
    <scope>NUCLEOTIDE SEQUENCE [LARGE SCALE GENOMIC DNA]</scope>
    <source>
        <strain evidence="3 4">G18</strain>
    </source>
</reference>
<protein>
    <recommendedName>
        <fullName evidence="2">5'-Nucleotidase C-terminal domain-containing protein</fullName>
    </recommendedName>
</protein>
<dbReference type="Gene3D" id="3.90.780.10">
    <property type="entry name" value="5'-Nucleotidase, C-terminal domain"/>
    <property type="match status" value="1"/>
</dbReference>
<dbReference type="GO" id="GO:0030288">
    <property type="term" value="C:outer membrane-bounded periplasmic space"/>
    <property type="evidence" value="ECO:0007669"/>
    <property type="project" value="TreeGrafter"/>
</dbReference>
<dbReference type="GO" id="GO:0016787">
    <property type="term" value="F:hydrolase activity"/>
    <property type="evidence" value="ECO:0007669"/>
    <property type="project" value="InterPro"/>
</dbReference>
<proteinExistence type="predicted"/>
<comment type="caution">
    <text evidence="3">The sequence shown here is derived from an EMBL/GenBank/DDBJ whole genome shotgun (WGS) entry which is preliminary data.</text>
</comment>
<organism evidence="3 4">
    <name type="scientific">Leeuwenhoekiella nanhaiensis</name>
    <dbReference type="NCBI Taxonomy" id="1655491"/>
    <lineage>
        <taxon>Bacteria</taxon>
        <taxon>Pseudomonadati</taxon>
        <taxon>Bacteroidota</taxon>
        <taxon>Flavobacteriia</taxon>
        <taxon>Flavobacteriales</taxon>
        <taxon>Flavobacteriaceae</taxon>
        <taxon>Leeuwenhoekiella</taxon>
    </lineage>
</organism>
<sequence length="249" mass="27668">MFKKFCLLSLLLAFSACKQSQVTLNAIEGSQLAITDSLPQNQQVLDYIAPFKKYITEEMSAVLAYAPQSHSKTEGPYNTAIGNMMADAVFELSNPIFKSRTGHEIDGVLLNHGGIRSTLNAGDVTMRTAYDIMPFENSIIVVELTADKVRDMFNYLKSGKAHPIANMQLVLGEDDSIVKATVNGKPVEDGKTYFIATNDYLRQGGDGMVFFADPVSENVLNYKVRSVLIDYFKEKDTIAPVRDNRFIKE</sequence>
<evidence type="ECO:0000313" key="3">
    <source>
        <dbReference type="EMBL" id="PHQ28995.1"/>
    </source>
</evidence>
<dbReference type="EMBL" id="NQXA01000010">
    <property type="protein sequence ID" value="PHQ28995.1"/>
    <property type="molecule type" value="Genomic_DNA"/>
</dbReference>
<dbReference type="Pfam" id="PF02872">
    <property type="entry name" value="5_nucleotid_C"/>
    <property type="match status" value="1"/>
</dbReference>
<dbReference type="InterPro" id="IPR006179">
    <property type="entry name" value="5_nucleotidase/apyrase"/>
</dbReference>
<dbReference type="InterPro" id="IPR008334">
    <property type="entry name" value="5'-Nucleotdase_C"/>
</dbReference>
<dbReference type="RefSeq" id="WP_099646610.1">
    <property type="nucleotide sequence ID" value="NZ_KZ319292.1"/>
</dbReference>
<gene>
    <name evidence="3" type="ORF">CJ305_12455</name>
</gene>
<keyword evidence="4" id="KW-1185">Reference proteome</keyword>
<feature type="domain" description="5'-Nucleotidase C-terminal" evidence="2">
    <location>
        <begin position="78"/>
        <end position="211"/>
    </location>
</feature>
<dbReference type="SUPFAM" id="SSF55816">
    <property type="entry name" value="5'-nucleotidase (syn. UDP-sugar hydrolase), C-terminal domain"/>
    <property type="match status" value="1"/>
</dbReference>
<name>A0A2G1VQF2_9FLAO</name>
<dbReference type="OrthoDB" id="4762412at2"/>
<keyword evidence="1" id="KW-0732">Signal</keyword>
<dbReference type="PANTHER" id="PTHR11575">
    <property type="entry name" value="5'-NUCLEOTIDASE-RELATED"/>
    <property type="match status" value="1"/>
</dbReference>
<evidence type="ECO:0000256" key="1">
    <source>
        <dbReference type="SAM" id="SignalP"/>
    </source>
</evidence>
<evidence type="ECO:0000313" key="4">
    <source>
        <dbReference type="Proteomes" id="UP000229433"/>
    </source>
</evidence>
<dbReference type="PRINTS" id="PR01607">
    <property type="entry name" value="APYRASEFAMLY"/>
</dbReference>
<evidence type="ECO:0000259" key="2">
    <source>
        <dbReference type="Pfam" id="PF02872"/>
    </source>
</evidence>
<dbReference type="Proteomes" id="UP000229433">
    <property type="component" value="Unassembled WGS sequence"/>
</dbReference>
<dbReference type="AlphaFoldDB" id="A0A2G1VQF2"/>
<feature type="signal peptide" evidence="1">
    <location>
        <begin position="1"/>
        <end position="18"/>
    </location>
</feature>
<dbReference type="GO" id="GO:0009166">
    <property type="term" value="P:nucleotide catabolic process"/>
    <property type="evidence" value="ECO:0007669"/>
    <property type="project" value="InterPro"/>
</dbReference>